<accession>A0ABY8C831</accession>
<dbReference type="InterPro" id="IPR051533">
    <property type="entry name" value="WaaL-like"/>
</dbReference>
<protein>
    <submittedName>
        <fullName evidence="7">O-antigen ligase family protein</fullName>
    </submittedName>
</protein>
<dbReference type="RefSeq" id="WP_275594381.1">
    <property type="nucleotide sequence ID" value="NZ_CP102381.1"/>
</dbReference>
<evidence type="ECO:0000313" key="8">
    <source>
        <dbReference type="Proteomes" id="UP001222275"/>
    </source>
</evidence>
<feature type="transmembrane region" description="Helical" evidence="5">
    <location>
        <begin position="209"/>
        <end position="225"/>
    </location>
</feature>
<feature type="transmembrane region" description="Helical" evidence="5">
    <location>
        <begin position="232"/>
        <end position="250"/>
    </location>
</feature>
<feature type="transmembrane region" description="Helical" evidence="5">
    <location>
        <begin position="99"/>
        <end position="116"/>
    </location>
</feature>
<keyword evidence="3 5" id="KW-1133">Transmembrane helix</keyword>
<evidence type="ECO:0000256" key="3">
    <source>
        <dbReference type="ARBA" id="ARBA00022989"/>
    </source>
</evidence>
<dbReference type="Pfam" id="PF04932">
    <property type="entry name" value="Wzy_C"/>
    <property type="match status" value="1"/>
</dbReference>
<feature type="transmembrane region" description="Helical" evidence="5">
    <location>
        <begin position="394"/>
        <end position="415"/>
    </location>
</feature>
<evidence type="ECO:0000256" key="5">
    <source>
        <dbReference type="SAM" id="Phobius"/>
    </source>
</evidence>
<keyword evidence="2 5" id="KW-0812">Transmembrane</keyword>
<dbReference type="Proteomes" id="UP001222275">
    <property type="component" value="Chromosome"/>
</dbReference>
<dbReference type="PANTHER" id="PTHR37422:SF17">
    <property type="entry name" value="O-ANTIGEN LIGASE"/>
    <property type="match status" value="1"/>
</dbReference>
<keyword evidence="7" id="KW-0436">Ligase</keyword>
<evidence type="ECO:0000256" key="2">
    <source>
        <dbReference type="ARBA" id="ARBA00022692"/>
    </source>
</evidence>
<dbReference type="GO" id="GO:0016874">
    <property type="term" value="F:ligase activity"/>
    <property type="evidence" value="ECO:0007669"/>
    <property type="project" value="UniProtKB-KW"/>
</dbReference>
<proteinExistence type="predicted"/>
<evidence type="ECO:0000256" key="1">
    <source>
        <dbReference type="ARBA" id="ARBA00004141"/>
    </source>
</evidence>
<dbReference type="PANTHER" id="PTHR37422">
    <property type="entry name" value="TEICHURONIC ACID BIOSYNTHESIS PROTEIN TUAE"/>
    <property type="match status" value="1"/>
</dbReference>
<reference evidence="7 8" key="1">
    <citation type="submission" date="2022-06" db="EMBL/GenBank/DDBJ databases">
        <title>Thiomicrohabdus sp. nov, an obligately chemolithoautotrophic, sulfur-oxidizing bacterium isolated from beach of Guanyin Mountain. Amoy.</title>
        <authorList>
            <person name="Zhu H."/>
        </authorList>
    </citation>
    <scope>NUCLEOTIDE SEQUENCE [LARGE SCALE GENOMIC DNA]</scope>
    <source>
        <strain evidence="7 8">XGS-01</strain>
    </source>
</reference>
<comment type="subcellular location">
    <subcellularLocation>
        <location evidence="1">Membrane</location>
        <topology evidence="1">Multi-pass membrane protein</topology>
    </subcellularLocation>
</comment>
<feature type="transmembrane region" description="Helical" evidence="5">
    <location>
        <begin position="185"/>
        <end position="203"/>
    </location>
</feature>
<feature type="transmembrane region" description="Helical" evidence="5">
    <location>
        <begin position="154"/>
        <end position="178"/>
    </location>
</feature>
<feature type="domain" description="O-antigen ligase-related" evidence="6">
    <location>
        <begin position="194"/>
        <end position="350"/>
    </location>
</feature>
<keyword evidence="4 5" id="KW-0472">Membrane</keyword>
<gene>
    <name evidence="7" type="ORF">NR989_08890</name>
</gene>
<organism evidence="7 8">
    <name type="scientific">Thiomicrorhabdus lithotrophica</name>
    <dbReference type="NCBI Taxonomy" id="2949997"/>
    <lineage>
        <taxon>Bacteria</taxon>
        <taxon>Pseudomonadati</taxon>
        <taxon>Pseudomonadota</taxon>
        <taxon>Gammaproteobacteria</taxon>
        <taxon>Thiotrichales</taxon>
        <taxon>Piscirickettsiaceae</taxon>
        <taxon>Thiomicrorhabdus</taxon>
    </lineage>
</organism>
<feature type="transmembrane region" description="Helical" evidence="5">
    <location>
        <begin position="9"/>
        <end position="26"/>
    </location>
</feature>
<keyword evidence="8" id="KW-1185">Reference proteome</keyword>
<feature type="transmembrane region" description="Helical" evidence="5">
    <location>
        <begin position="334"/>
        <end position="357"/>
    </location>
</feature>
<feature type="transmembrane region" description="Helical" evidence="5">
    <location>
        <begin position="123"/>
        <end position="142"/>
    </location>
</feature>
<feature type="transmembrane region" description="Helical" evidence="5">
    <location>
        <begin position="38"/>
        <end position="56"/>
    </location>
</feature>
<feature type="transmembrane region" description="Helical" evidence="5">
    <location>
        <begin position="68"/>
        <end position="87"/>
    </location>
</feature>
<sequence>MLTGIKVMLNYRAFPVLVFLLLLFFLPSMVYEKYFAKGYIHLVLLVGFGFVLYNNQKQVIFNKDEEKLIRFGFMIFVIALIGFFQQTPGLTRFDAIIDNYLKALLPLALIPLFYFTKLNGLKLLVGSLLIASLVALGLSLYGEYQNMPRGGGTAHGSAIIFGDLAMLFTLLSGLFGFYFFKTKQYLLSIVLMISCLLSLFSSVFSGTKGGLIALLSLPFVVAPVIQDRKARIIFISIILFLLGIVISMIFGTENLLKDRIIRGWTEMLQILNGNFDGPSLGLRVQIWMVAWQAFLSSPILGIGIGEFYAFKLNLINSDMASVDIQFYKHAHNEYFTILSSMGLVGVVLYIWFFKWLLGYFYQHAISSSYEIKFLGIAGLITIMCYIDFSLSESFLSSHLGGGTFFFVTSLLIFTINKNKNI</sequence>
<evidence type="ECO:0000256" key="4">
    <source>
        <dbReference type="ARBA" id="ARBA00023136"/>
    </source>
</evidence>
<evidence type="ECO:0000313" key="7">
    <source>
        <dbReference type="EMBL" id="WEJ62124.1"/>
    </source>
</evidence>
<dbReference type="EMBL" id="CP102381">
    <property type="protein sequence ID" value="WEJ62124.1"/>
    <property type="molecule type" value="Genomic_DNA"/>
</dbReference>
<dbReference type="InterPro" id="IPR007016">
    <property type="entry name" value="O-antigen_ligase-rel_domated"/>
</dbReference>
<evidence type="ECO:0000259" key="6">
    <source>
        <dbReference type="Pfam" id="PF04932"/>
    </source>
</evidence>
<name>A0ABY8C831_9GAMM</name>